<evidence type="ECO:0000313" key="12">
    <source>
        <dbReference type="EMBL" id="KAK6927810.1"/>
    </source>
</evidence>
<comment type="caution">
    <text evidence="12">The sequence shown here is derived from an EMBL/GenBank/DDBJ whole genome shotgun (WGS) entry which is preliminary data.</text>
</comment>
<dbReference type="AlphaFoldDB" id="A0AAN8ZA19"/>
<organism evidence="12 13">
    <name type="scientific">Dillenia turbinata</name>
    <dbReference type="NCBI Taxonomy" id="194707"/>
    <lineage>
        <taxon>Eukaryota</taxon>
        <taxon>Viridiplantae</taxon>
        <taxon>Streptophyta</taxon>
        <taxon>Embryophyta</taxon>
        <taxon>Tracheophyta</taxon>
        <taxon>Spermatophyta</taxon>
        <taxon>Magnoliopsida</taxon>
        <taxon>eudicotyledons</taxon>
        <taxon>Gunneridae</taxon>
        <taxon>Pentapetalae</taxon>
        <taxon>Dilleniales</taxon>
        <taxon>Dilleniaceae</taxon>
        <taxon>Dillenia</taxon>
    </lineage>
</organism>
<evidence type="ECO:0000256" key="9">
    <source>
        <dbReference type="ARBA" id="ARBA00023180"/>
    </source>
</evidence>
<comment type="similarity">
    <text evidence="2">Belongs to the nicastrin family.</text>
</comment>
<evidence type="ECO:0000256" key="6">
    <source>
        <dbReference type="ARBA" id="ARBA00022976"/>
    </source>
</evidence>
<evidence type="ECO:0000259" key="11">
    <source>
        <dbReference type="Pfam" id="PF18266"/>
    </source>
</evidence>
<evidence type="ECO:0000256" key="2">
    <source>
        <dbReference type="ARBA" id="ARBA00007717"/>
    </source>
</evidence>
<evidence type="ECO:0000256" key="4">
    <source>
        <dbReference type="ARBA" id="ARBA00022692"/>
    </source>
</evidence>
<name>A0AAN8ZA19_9MAGN</name>
<comment type="subcellular location">
    <subcellularLocation>
        <location evidence="1">Membrane</location>
        <topology evidence="1">Single-pass type I membrane protein</topology>
    </subcellularLocation>
</comment>
<dbReference type="EMBL" id="JBAMMX010000014">
    <property type="protein sequence ID" value="KAK6927810.1"/>
    <property type="molecule type" value="Genomic_DNA"/>
</dbReference>
<evidence type="ECO:0000256" key="8">
    <source>
        <dbReference type="ARBA" id="ARBA00023136"/>
    </source>
</evidence>
<evidence type="ECO:0000256" key="7">
    <source>
        <dbReference type="ARBA" id="ARBA00022989"/>
    </source>
</evidence>
<dbReference type="Pfam" id="PF18266">
    <property type="entry name" value="Ncstrn_small"/>
    <property type="match status" value="1"/>
</dbReference>
<dbReference type="GO" id="GO:0016485">
    <property type="term" value="P:protein processing"/>
    <property type="evidence" value="ECO:0007669"/>
    <property type="project" value="InterPro"/>
</dbReference>
<dbReference type="InterPro" id="IPR041084">
    <property type="entry name" value="Ncstrn_small"/>
</dbReference>
<dbReference type="GO" id="GO:0007219">
    <property type="term" value="P:Notch signaling pathway"/>
    <property type="evidence" value="ECO:0007669"/>
    <property type="project" value="UniProtKB-KW"/>
</dbReference>
<keyword evidence="8" id="KW-0472">Membrane</keyword>
<evidence type="ECO:0000313" key="13">
    <source>
        <dbReference type="Proteomes" id="UP001370490"/>
    </source>
</evidence>
<dbReference type="GO" id="GO:0005886">
    <property type="term" value="C:plasma membrane"/>
    <property type="evidence" value="ECO:0007669"/>
    <property type="project" value="TreeGrafter"/>
</dbReference>
<accession>A0AAN8ZA19</accession>
<feature type="domain" description="Nicastrin small lobe" evidence="11">
    <location>
        <begin position="59"/>
        <end position="212"/>
    </location>
</feature>
<feature type="signal peptide" evidence="10">
    <location>
        <begin position="1"/>
        <end position="31"/>
    </location>
</feature>
<evidence type="ECO:0000256" key="10">
    <source>
        <dbReference type="SAM" id="SignalP"/>
    </source>
</evidence>
<dbReference type="PANTHER" id="PTHR21092:SF0">
    <property type="entry name" value="NICASTRIN"/>
    <property type="match status" value="1"/>
</dbReference>
<dbReference type="Proteomes" id="UP001370490">
    <property type="component" value="Unassembled WGS sequence"/>
</dbReference>
<gene>
    <name evidence="12" type="ORF">RJ641_006401</name>
</gene>
<dbReference type="InterPro" id="IPR008710">
    <property type="entry name" value="Nicastrin"/>
</dbReference>
<dbReference type="PANTHER" id="PTHR21092">
    <property type="entry name" value="NICASTRIN"/>
    <property type="match status" value="1"/>
</dbReference>
<protein>
    <recommendedName>
        <fullName evidence="3">Nicastrin</fullName>
    </recommendedName>
</protein>
<keyword evidence="13" id="KW-1185">Reference proteome</keyword>
<keyword evidence="9" id="KW-0325">Glycoprotein</keyword>
<keyword evidence="7" id="KW-1133">Transmembrane helix</keyword>
<keyword evidence="6" id="KW-0914">Notch signaling pathway</keyword>
<evidence type="ECO:0000256" key="3">
    <source>
        <dbReference type="ARBA" id="ARBA00015303"/>
    </source>
</evidence>
<keyword evidence="4" id="KW-0812">Transmembrane</keyword>
<keyword evidence="5 10" id="KW-0732">Signal</keyword>
<feature type="chain" id="PRO_5042841368" description="Nicastrin" evidence="10">
    <location>
        <begin position="32"/>
        <end position="259"/>
    </location>
</feature>
<evidence type="ECO:0000256" key="5">
    <source>
        <dbReference type="ARBA" id="ARBA00022729"/>
    </source>
</evidence>
<proteinExistence type="inferred from homology"/>
<sequence length="259" mass="28142">MSLGISLSSMATTAKLMCIVLFLLHLHPSCSGPVSGQIGPLESVPELEKAMYITLDGYPCVRLLNLSGEIGCANPGRDKVVAPIVKFDNALELAQGLAISVRATLNQRLSRDSKFAMNIGGVLVESKTELQKESDGFSPVEKFPQAEFAPYKRTSYEWNPNGFGIIRKPYNFPVFLLSPGDTLTLQEVALKNAKRGQPYAVDVAEFNLVMQTTKAGTHNSESCLKESTCLPLGGYGKGKMGTLVDTELLMLHISSVQWL</sequence>
<reference evidence="12 13" key="1">
    <citation type="submission" date="2023-12" db="EMBL/GenBank/DDBJ databases">
        <title>A high-quality genome assembly for Dillenia turbinata (Dilleniales).</title>
        <authorList>
            <person name="Chanderbali A."/>
        </authorList>
    </citation>
    <scope>NUCLEOTIDE SEQUENCE [LARGE SCALE GENOMIC DNA]</scope>
    <source>
        <strain evidence="12">LSX21</strain>
        <tissue evidence="12">Leaf</tissue>
    </source>
</reference>
<evidence type="ECO:0000256" key="1">
    <source>
        <dbReference type="ARBA" id="ARBA00004479"/>
    </source>
</evidence>